<dbReference type="InterPro" id="IPR027417">
    <property type="entry name" value="P-loop_NTPase"/>
</dbReference>
<dbReference type="InterPro" id="IPR000845">
    <property type="entry name" value="Nucleoside_phosphorylase_d"/>
</dbReference>
<name>A0AAW5V824_9BACT</name>
<dbReference type="GO" id="GO:0008930">
    <property type="term" value="F:methylthioadenosine nucleosidase activity"/>
    <property type="evidence" value="ECO:0007669"/>
    <property type="project" value="TreeGrafter"/>
</dbReference>
<reference evidence="2" key="1">
    <citation type="submission" date="2022-11" db="EMBL/GenBank/DDBJ databases">
        <title>Genomic repertoires linked with pathogenic potency of arthritogenic Prevotella copri isolated from the gut of rheumatoid arthritis patients.</title>
        <authorList>
            <person name="Nii T."/>
            <person name="Maeda Y."/>
            <person name="Motooka D."/>
            <person name="Naito M."/>
            <person name="Matsumoto Y."/>
            <person name="Ogawa T."/>
            <person name="Oguro-Igashira E."/>
            <person name="Kishikawa T."/>
            <person name="Yamashita M."/>
            <person name="Koizumi S."/>
            <person name="Kurakawa T."/>
            <person name="Okumura R."/>
            <person name="Kayama H."/>
            <person name="Murakami M."/>
            <person name="Sakaguchi T."/>
            <person name="Das B."/>
            <person name="Nakamura S."/>
            <person name="Okada Y."/>
            <person name="Kumanogoh A."/>
            <person name="Takeda K."/>
        </authorList>
    </citation>
    <scope>NUCLEOTIDE SEQUENCE</scope>
    <source>
        <strain evidence="2">RA-N001-16</strain>
    </source>
</reference>
<dbReference type="Proteomes" id="UP001209476">
    <property type="component" value="Unassembled WGS sequence"/>
</dbReference>
<dbReference type="Gene3D" id="3.40.50.300">
    <property type="entry name" value="P-loop containing nucleotide triphosphate hydrolases"/>
    <property type="match status" value="1"/>
</dbReference>
<evidence type="ECO:0000313" key="2">
    <source>
        <dbReference type="EMBL" id="MCW4166484.1"/>
    </source>
</evidence>
<dbReference type="EMBL" id="JAPDUM010000003">
    <property type="protein sequence ID" value="MCW4166484.1"/>
    <property type="molecule type" value="Genomic_DNA"/>
</dbReference>
<gene>
    <name evidence="2" type="ORF">ONS98_14960</name>
</gene>
<dbReference type="AlphaFoldDB" id="A0AAW5V824"/>
<dbReference type="PANTHER" id="PTHR46832">
    <property type="entry name" value="5'-METHYLTHIOADENOSINE/S-ADENOSYLHOMOCYSTEINE NUCLEOSIDASE"/>
    <property type="match status" value="1"/>
</dbReference>
<sequence>MKTVSYIKLKEENVADFLILTATKTETAAFLNIVKPIGDDVLEVLVCGRCYHIGRLGKYNVIQCQCSTMGASGEGSSIITCNNAFSDWSCIKQVIMVGIAFGMYNEEPVSQKIGDVLIADKIYPYENQRVGDKIKYRAEPCVPSSDLIKACYVTKRKWCGKNYQGENCHAYICPLVTGEKLVDNIGLRNLLKKTYPDAKGGEMEGQGVSSACNNAGKPWLLIKSICDFADGNKGEQKHEKQKSAAYLAFEFCSELLEIDNLVEATHRSSYHLVEKNGREALFQIYDLDKEPYYIRREIDEYLELCLKTHGCWVFGESGIGKSVALTRALTKRNSSFILVDLSTCLNFTVDELFGFIYECLLEEHDRMLEFDSRMKCIKAILNILEKRFYDKEVFLFIEEIPIDGEDDAYGDFVKSLYALIIFAERNLHHVKVRLVLSSINSPKKFISPTQSKIESYLKFKEMKRWSDDECITLVNVLCQALGVSLSDEYSCELLVSSLENSPRKIKNCFNQAVACNQFVLDEHIVEHLIEC</sequence>
<dbReference type="PANTHER" id="PTHR46832:SF1">
    <property type="entry name" value="5'-METHYLTHIOADENOSINE_S-ADENOSYLHOMOCYSTEINE NUCLEOSIDASE"/>
    <property type="match status" value="1"/>
</dbReference>
<comment type="caution">
    <text evidence="2">The sequence shown here is derived from an EMBL/GenBank/DDBJ whole genome shotgun (WGS) entry which is preliminary data.</text>
</comment>
<dbReference type="GO" id="GO:0009116">
    <property type="term" value="P:nucleoside metabolic process"/>
    <property type="evidence" value="ECO:0007669"/>
    <property type="project" value="InterPro"/>
</dbReference>
<dbReference type="GO" id="GO:0019284">
    <property type="term" value="P:L-methionine salvage from S-adenosylmethionine"/>
    <property type="evidence" value="ECO:0007669"/>
    <property type="project" value="TreeGrafter"/>
</dbReference>
<dbReference type="Gene3D" id="3.40.50.1580">
    <property type="entry name" value="Nucleoside phosphorylase domain"/>
    <property type="match status" value="1"/>
</dbReference>
<accession>A0AAW5V824</accession>
<dbReference type="InterPro" id="IPR035994">
    <property type="entry name" value="Nucleoside_phosphorylase_sf"/>
</dbReference>
<dbReference type="SUPFAM" id="SSF52540">
    <property type="entry name" value="P-loop containing nucleoside triphosphate hydrolases"/>
    <property type="match status" value="1"/>
</dbReference>
<protein>
    <recommendedName>
        <fullName evidence="1">Nucleoside phosphorylase domain-containing protein</fullName>
    </recommendedName>
</protein>
<dbReference type="Pfam" id="PF01048">
    <property type="entry name" value="PNP_UDP_1"/>
    <property type="match status" value="1"/>
</dbReference>
<evidence type="ECO:0000259" key="1">
    <source>
        <dbReference type="Pfam" id="PF01048"/>
    </source>
</evidence>
<evidence type="ECO:0000313" key="3">
    <source>
        <dbReference type="Proteomes" id="UP001209476"/>
    </source>
</evidence>
<dbReference type="SUPFAM" id="SSF53167">
    <property type="entry name" value="Purine and uridine phosphorylases"/>
    <property type="match status" value="1"/>
</dbReference>
<proteinExistence type="predicted"/>
<dbReference type="GO" id="GO:0005829">
    <property type="term" value="C:cytosol"/>
    <property type="evidence" value="ECO:0007669"/>
    <property type="project" value="TreeGrafter"/>
</dbReference>
<feature type="domain" description="Nucleoside phosphorylase" evidence="1">
    <location>
        <begin position="17"/>
        <end position="256"/>
    </location>
</feature>
<dbReference type="RefSeq" id="WP_264912203.1">
    <property type="nucleotide sequence ID" value="NZ_JAPDUL010000004.1"/>
</dbReference>
<organism evidence="2 3">
    <name type="scientific">Segatella copri</name>
    <dbReference type="NCBI Taxonomy" id="165179"/>
    <lineage>
        <taxon>Bacteria</taxon>
        <taxon>Pseudomonadati</taxon>
        <taxon>Bacteroidota</taxon>
        <taxon>Bacteroidia</taxon>
        <taxon>Bacteroidales</taxon>
        <taxon>Prevotellaceae</taxon>
        <taxon>Segatella</taxon>
    </lineage>
</organism>
<dbReference type="GO" id="GO:0008782">
    <property type="term" value="F:adenosylhomocysteine nucleosidase activity"/>
    <property type="evidence" value="ECO:0007669"/>
    <property type="project" value="TreeGrafter"/>
</dbReference>